<comment type="caution">
    <text evidence="1">The sequence shown here is derived from an EMBL/GenBank/DDBJ whole genome shotgun (WGS) entry which is preliminary data.</text>
</comment>
<accession>A0A3L8D5Q6</accession>
<dbReference type="EMBL" id="QOIP01000012">
    <property type="protein sequence ID" value="RLU15817.1"/>
    <property type="molecule type" value="Genomic_DNA"/>
</dbReference>
<reference evidence="1 2" key="1">
    <citation type="journal article" date="2018" name="Genome Res.">
        <title>The genomic architecture and molecular evolution of ant odorant receptors.</title>
        <authorList>
            <person name="McKenzie S.K."/>
            <person name="Kronauer D.J.C."/>
        </authorList>
    </citation>
    <scope>NUCLEOTIDE SEQUENCE [LARGE SCALE GENOMIC DNA]</scope>
    <source>
        <strain evidence="1">Clonal line C1</strain>
    </source>
</reference>
<proteinExistence type="predicted"/>
<organism evidence="1 2">
    <name type="scientific">Ooceraea biroi</name>
    <name type="common">Clonal raider ant</name>
    <name type="synonym">Cerapachys biroi</name>
    <dbReference type="NCBI Taxonomy" id="2015173"/>
    <lineage>
        <taxon>Eukaryota</taxon>
        <taxon>Metazoa</taxon>
        <taxon>Ecdysozoa</taxon>
        <taxon>Arthropoda</taxon>
        <taxon>Hexapoda</taxon>
        <taxon>Insecta</taxon>
        <taxon>Pterygota</taxon>
        <taxon>Neoptera</taxon>
        <taxon>Endopterygota</taxon>
        <taxon>Hymenoptera</taxon>
        <taxon>Apocrita</taxon>
        <taxon>Aculeata</taxon>
        <taxon>Formicoidea</taxon>
        <taxon>Formicidae</taxon>
        <taxon>Dorylinae</taxon>
        <taxon>Ooceraea</taxon>
    </lineage>
</organism>
<dbReference type="AlphaFoldDB" id="A0A3L8D5Q6"/>
<dbReference type="Proteomes" id="UP000279307">
    <property type="component" value="Chromosome 12"/>
</dbReference>
<evidence type="ECO:0000313" key="1">
    <source>
        <dbReference type="EMBL" id="RLU15817.1"/>
    </source>
</evidence>
<evidence type="ECO:0000313" key="2">
    <source>
        <dbReference type="Proteomes" id="UP000279307"/>
    </source>
</evidence>
<name>A0A3L8D5Q6_OOCBI</name>
<protein>
    <submittedName>
        <fullName evidence="1">Uncharacterized protein</fullName>
    </submittedName>
</protein>
<gene>
    <name evidence="1" type="ORF">DMN91_011573</name>
</gene>
<sequence length="104" mass="12214">MWKDDARAGTHPLHPVATFCLFTQNVITFNLPHLRRLNFFVQRVRSHILTEVAQETNLWSYEKMLRGTSKREGALLSFVSEHFTFRNSLRELQFPCLPEEHSGQ</sequence>